<evidence type="ECO:0000313" key="3">
    <source>
        <dbReference type="Proteomes" id="UP000824120"/>
    </source>
</evidence>
<reference evidence="2 3" key="1">
    <citation type="submission" date="2020-09" db="EMBL/GenBank/DDBJ databases">
        <title>De no assembly of potato wild relative species, Solanum commersonii.</title>
        <authorList>
            <person name="Cho K."/>
        </authorList>
    </citation>
    <scope>NUCLEOTIDE SEQUENCE [LARGE SCALE GENOMIC DNA]</scope>
    <source>
        <strain evidence="2">LZ3.2</strain>
        <tissue evidence="2">Leaf</tissue>
    </source>
</reference>
<evidence type="ECO:0000313" key="2">
    <source>
        <dbReference type="EMBL" id="KAG5591309.1"/>
    </source>
</evidence>
<organism evidence="2 3">
    <name type="scientific">Solanum commersonii</name>
    <name type="common">Commerson's wild potato</name>
    <name type="synonym">Commerson's nightshade</name>
    <dbReference type="NCBI Taxonomy" id="4109"/>
    <lineage>
        <taxon>Eukaryota</taxon>
        <taxon>Viridiplantae</taxon>
        <taxon>Streptophyta</taxon>
        <taxon>Embryophyta</taxon>
        <taxon>Tracheophyta</taxon>
        <taxon>Spermatophyta</taxon>
        <taxon>Magnoliopsida</taxon>
        <taxon>eudicotyledons</taxon>
        <taxon>Gunneridae</taxon>
        <taxon>Pentapetalae</taxon>
        <taxon>asterids</taxon>
        <taxon>lamiids</taxon>
        <taxon>Solanales</taxon>
        <taxon>Solanaceae</taxon>
        <taxon>Solanoideae</taxon>
        <taxon>Solaneae</taxon>
        <taxon>Solanum</taxon>
    </lineage>
</organism>
<accession>A0A9J5XTZ0</accession>
<evidence type="ECO:0000256" key="1">
    <source>
        <dbReference type="SAM" id="MobiDB-lite"/>
    </source>
</evidence>
<keyword evidence="3" id="KW-1185">Reference proteome</keyword>
<proteinExistence type="predicted"/>
<dbReference type="AlphaFoldDB" id="A0A9J5XTZ0"/>
<name>A0A9J5XTZ0_SOLCO</name>
<dbReference type="OrthoDB" id="1432732at2759"/>
<feature type="region of interest" description="Disordered" evidence="1">
    <location>
        <begin position="143"/>
        <end position="162"/>
    </location>
</feature>
<sequence>MREFCNTWICDIPSMAMKVLQDNTSILKGIPCPHAIASLHHRKLDSINFISHWYNKETYMKTYNYFIHHILNMKMWPKSQNISVIPPHVRKMQKEEQGDTNKTEKLPKGGIDMLCNTCHNRGHTKIKCPLSALVSGTSASFTVKPSLRPTGGPESRPTTRPSSRFLLARIKTYCSTLIASPRSTPMDAPTSTQIFGPSSTPIASPDL</sequence>
<gene>
    <name evidence="2" type="ORF">H5410_041823</name>
</gene>
<feature type="region of interest" description="Disordered" evidence="1">
    <location>
        <begin position="181"/>
        <end position="207"/>
    </location>
</feature>
<protein>
    <submittedName>
        <fullName evidence="2">Uncharacterized protein</fullName>
    </submittedName>
</protein>
<dbReference type="EMBL" id="JACXVP010000008">
    <property type="protein sequence ID" value="KAG5591309.1"/>
    <property type="molecule type" value="Genomic_DNA"/>
</dbReference>
<comment type="caution">
    <text evidence="2">The sequence shown here is derived from an EMBL/GenBank/DDBJ whole genome shotgun (WGS) entry which is preliminary data.</text>
</comment>
<dbReference type="Proteomes" id="UP000824120">
    <property type="component" value="Chromosome 8"/>
</dbReference>